<feature type="transmembrane region" description="Helical" evidence="5">
    <location>
        <begin position="179"/>
        <end position="201"/>
    </location>
</feature>
<dbReference type="GO" id="GO:0022857">
    <property type="term" value="F:transmembrane transporter activity"/>
    <property type="evidence" value="ECO:0007669"/>
    <property type="project" value="InterPro"/>
</dbReference>
<name>A0A9R0CZP8_SPOFR</name>
<evidence type="ECO:0000256" key="5">
    <source>
        <dbReference type="SAM" id="Phobius"/>
    </source>
</evidence>
<feature type="transmembrane region" description="Helical" evidence="5">
    <location>
        <begin position="21"/>
        <end position="39"/>
    </location>
</feature>
<evidence type="ECO:0000256" key="3">
    <source>
        <dbReference type="ARBA" id="ARBA00022989"/>
    </source>
</evidence>
<dbReference type="InterPro" id="IPR036259">
    <property type="entry name" value="MFS_trans_sf"/>
</dbReference>
<dbReference type="GO" id="GO:0016020">
    <property type="term" value="C:membrane"/>
    <property type="evidence" value="ECO:0007669"/>
    <property type="project" value="UniProtKB-SubCell"/>
</dbReference>
<dbReference type="GeneID" id="118266061"/>
<dbReference type="InterPro" id="IPR005828">
    <property type="entry name" value="MFS_sugar_transport-like"/>
</dbReference>
<keyword evidence="3 5" id="KW-1133">Transmembrane helix</keyword>
<dbReference type="InterPro" id="IPR020846">
    <property type="entry name" value="MFS_dom"/>
</dbReference>
<feature type="domain" description="Major facilitator superfamily (MFS) profile" evidence="6">
    <location>
        <begin position="26"/>
        <end position="460"/>
    </location>
</feature>
<feature type="transmembrane region" description="Helical" evidence="5">
    <location>
        <begin position="350"/>
        <end position="369"/>
    </location>
</feature>
<dbReference type="SUPFAM" id="SSF103473">
    <property type="entry name" value="MFS general substrate transporter"/>
    <property type="match status" value="1"/>
</dbReference>
<evidence type="ECO:0000313" key="8">
    <source>
        <dbReference type="RefSeq" id="XP_035435307.1"/>
    </source>
</evidence>
<feature type="transmembrane region" description="Helical" evidence="5">
    <location>
        <begin position="119"/>
        <end position="138"/>
    </location>
</feature>
<feature type="transmembrane region" description="Helical" evidence="5">
    <location>
        <begin position="89"/>
        <end position="112"/>
    </location>
</feature>
<protein>
    <submittedName>
        <fullName evidence="8">Solute carrier family 22 member 1-like</fullName>
    </submittedName>
</protein>
<feature type="transmembrane region" description="Helical" evidence="5">
    <location>
        <begin position="289"/>
        <end position="309"/>
    </location>
</feature>
<evidence type="ECO:0000256" key="2">
    <source>
        <dbReference type="ARBA" id="ARBA00022692"/>
    </source>
</evidence>
<dbReference type="AlphaFoldDB" id="A0A9R0CZP8"/>
<dbReference type="Proteomes" id="UP000829999">
    <property type="component" value="Chromosome 7"/>
</dbReference>
<proteinExistence type="predicted"/>
<accession>A0A9R0CZP8</accession>
<organism evidence="7 8">
    <name type="scientific">Spodoptera frugiperda</name>
    <name type="common">Fall armyworm</name>
    <dbReference type="NCBI Taxonomy" id="7108"/>
    <lineage>
        <taxon>Eukaryota</taxon>
        <taxon>Metazoa</taxon>
        <taxon>Ecdysozoa</taxon>
        <taxon>Arthropoda</taxon>
        <taxon>Hexapoda</taxon>
        <taxon>Insecta</taxon>
        <taxon>Pterygota</taxon>
        <taxon>Neoptera</taxon>
        <taxon>Endopterygota</taxon>
        <taxon>Lepidoptera</taxon>
        <taxon>Glossata</taxon>
        <taxon>Ditrysia</taxon>
        <taxon>Noctuoidea</taxon>
        <taxon>Noctuidae</taxon>
        <taxon>Amphipyrinae</taxon>
        <taxon>Spodoptera</taxon>
    </lineage>
</organism>
<feature type="transmembrane region" description="Helical" evidence="5">
    <location>
        <begin position="207"/>
        <end position="225"/>
    </location>
</feature>
<gene>
    <name evidence="8" type="primary">LOC118266061</name>
</gene>
<evidence type="ECO:0000256" key="4">
    <source>
        <dbReference type="ARBA" id="ARBA00023136"/>
    </source>
</evidence>
<feature type="transmembrane region" description="Helical" evidence="5">
    <location>
        <begin position="435"/>
        <end position="455"/>
    </location>
</feature>
<keyword evidence="4 5" id="KW-0472">Membrane</keyword>
<reference evidence="8" key="1">
    <citation type="submission" date="2025-08" db="UniProtKB">
        <authorList>
            <consortium name="RefSeq"/>
        </authorList>
    </citation>
    <scope>IDENTIFICATION</scope>
    <source>
        <tissue evidence="8">Whole larval tissue</tissue>
    </source>
</reference>
<dbReference type="OrthoDB" id="5296287at2759"/>
<dbReference type="PANTHER" id="PTHR24064">
    <property type="entry name" value="SOLUTE CARRIER FAMILY 22 MEMBER"/>
    <property type="match status" value="1"/>
</dbReference>
<dbReference type="Gene3D" id="1.20.1250.20">
    <property type="entry name" value="MFS general substrate transporter like domains"/>
    <property type="match status" value="1"/>
</dbReference>
<feature type="transmembrane region" description="Helical" evidence="5">
    <location>
        <begin position="144"/>
        <end position="167"/>
    </location>
</feature>
<dbReference type="PROSITE" id="PS50850">
    <property type="entry name" value="MFS"/>
    <property type="match status" value="1"/>
</dbReference>
<evidence type="ECO:0000313" key="7">
    <source>
        <dbReference type="Proteomes" id="UP000829999"/>
    </source>
</evidence>
<keyword evidence="2 5" id="KW-0812">Transmembrane</keyword>
<evidence type="ECO:0000256" key="1">
    <source>
        <dbReference type="ARBA" id="ARBA00004141"/>
    </source>
</evidence>
<dbReference type="RefSeq" id="XP_035435307.1">
    <property type="nucleotide sequence ID" value="XM_035579414.2"/>
</dbReference>
<feature type="transmembrane region" description="Helical" evidence="5">
    <location>
        <begin position="375"/>
        <end position="399"/>
    </location>
</feature>
<dbReference type="PROSITE" id="PS00217">
    <property type="entry name" value="SUGAR_TRANSPORT_2"/>
    <property type="match status" value="1"/>
</dbReference>
<dbReference type="Pfam" id="PF00083">
    <property type="entry name" value="Sugar_tr"/>
    <property type="match status" value="1"/>
</dbReference>
<evidence type="ECO:0000259" key="6">
    <source>
        <dbReference type="PROSITE" id="PS50850"/>
    </source>
</evidence>
<sequence length="476" mass="53144">MKKESKHPVEKYFHKITKYHLYFFTLLFLAKIPVFWHVLSLLFMTPPMTYTCEGKNGTDVCPCAKPIWNTSIFSKTVQTKYDIYCDTKWMVSIMQSMLFFGTLIGAFTFGFLSDKYGRLSSFLLSCAVVGVAGCLVAYMPTPTLFMVVRCIEGIGVGGAIVTSYVLLVEYCGLSYRESVTALFHIPLNVSHMSLAGVSYLIRDSDTFQLFLSVPVFLTLTLFFLCNESPKWLLDNNRVDEAAKIMEKIAKFNKAPSYHIRGDLQAYASQQTALQIKKAKFFQIFQYRRLTINLCCMAFIYFTCGMGYYGVSQYIGQMSGDIHSNVAMSGSLLIPGTCIAAYSLQKFGRRSFLMTTCFLSGTLMLMVILIPVTANIARVLVACVGCSVFFMSFIIVFLYGVELFPTTIRNSVLGFLSVMSRVGQIAAPPINSLPQIISGATFGSMAIIGGFLCLFLPETKNTELPSTLEETRNLSNR</sequence>
<dbReference type="InterPro" id="IPR005829">
    <property type="entry name" value="Sugar_transporter_CS"/>
</dbReference>
<comment type="subcellular location">
    <subcellularLocation>
        <location evidence="1">Membrane</location>
        <topology evidence="1">Multi-pass membrane protein</topology>
    </subcellularLocation>
</comment>
<keyword evidence="7" id="KW-1185">Reference proteome</keyword>